<evidence type="ECO:0000256" key="2">
    <source>
        <dbReference type="SAM" id="MobiDB-lite"/>
    </source>
</evidence>
<gene>
    <name evidence="3" type="ORF">GCM10009654_44220</name>
</gene>
<comment type="caution">
    <text evidence="3">The sequence shown here is derived from an EMBL/GenBank/DDBJ whole genome shotgun (WGS) entry which is preliminary data.</text>
</comment>
<evidence type="ECO:0000256" key="1">
    <source>
        <dbReference type="ARBA" id="ARBA00010617"/>
    </source>
</evidence>
<sequence length="477" mass="50769">MSTSPAPAPEPDPAAAAPTDALDTLDGPGGPAITAGPADTADAVDTADAADTTGAASATGAAGPPPGCPAHQGPAVVRLGDPVFQTDPTRAYREMRRDHGPVVPIVLEGGVPAWLVIGYRELHQLLADPVLFSRDSDLWNQWDRIPADWPLRPSIGQKQPSILYTVGERHRVRSAMLSDALEEVDPFALRRYAELYADELVDGFCTEGRADIVHRYAALLPVRVLAKVFGFADELGPGLVTALNDMMDGGARALAGQRHLATSMGELLAGKRAAPGDDVASLLLENTHGFTDEEISEDLMVLVTAGHQPTADWIGNSLRLMLTDERFAVSLAGGRHSVAEAMNEVLWEDTPSQNIAGRWATRDTSIGDRLIKAGDMLVLGFAGANFDPQVRTDGSALTGGNNAFFSFGHGEHRCPFPAQETAEVIARTAIEVLLDRLPDLDLAVPESALTWRPSPFMRGLTSLPVTFTPAPVYGDSR</sequence>
<dbReference type="Gene3D" id="1.10.630.10">
    <property type="entry name" value="Cytochrome P450"/>
    <property type="match status" value="1"/>
</dbReference>
<dbReference type="PANTHER" id="PTHR46696:SF1">
    <property type="entry name" value="CYTOCHROME P450 YJIB-RELATED"/>
    <property type="match status" value="1"/>
</dbReference>
<evidence type="ECO:0000313" key="3">
    <source>
        <dbReference type="EMBL" id="GAA1182126.1"/>
    </source>
</evidence>
<dbReference type="PRINTS" id="PR00359">
    <property type="entry name" value="BP450"/>
</dbReference>
<feature type="compositionally biased region" description="Low complexity" evidence="2">
    <location>
        <begin position="13"/>
        <end position="62"/>
    </location>
</feature>
<protein>
    <submittedName>
        <fullName evidence="3">Cytochrome P450</fullName>
    </submittedName>
</protein>
<reference evidence="3 4" key="1">
    <citation type="journal article" date="2019" name="Int. J. Syst. Evol. Microbiol.">
        <title>The Global Catalogue of Microorganisms (GCM) 10K type strain sequencing project: providing services to taxonomists for standard genome sequencing and annotation.</title>
        <authorList>
            <consortium name="The Broad Institute Genomics Platform"/>
            <consortium name="The Broad Institute Genome Sequencing Center for Infectious Disease"/>
            <person name="Wu L."/>
            <person name="Ma J."/>
        </authorList>
    </citation>
    <scope>NUCLEOTIDE SEQUENCE [LARGE SCALE GENOMIC DNA]</scope>
    <source>
        <strain evidence="3 4">JCM 12696</strain>
    </source>
</reference>
<dbReference type="Proteomes" id="UP001501371">
    <property type="component" value="Unassembled WGS sequence"/>
</dbReference>
<feature type="compositionally biased region" description="Pro residues" evidence="2">
    <location>
        <begin position="1"/>
        <end position="12"/>
    </location>
</feature>
<accession>A0ABN1UYM9</accession>
<dbReference type="CDD" id="cd20623">
    <property type="entry name" value="CYP_unk"/>
    <property type="match status" value="1"/>
</dbReference>
<comment type="similarity">
    <text evidence="1">Belongs to the cytochrome P450 family.</text>
</comment>
<dbReference type="SUPFAM" id="SSF48264">
    <property type="entry name" value="Cytochrome P450"/>
    <property type="match status" value="1"/>
</dbReference>
<evidence type="ECO:0000313" key="4">
    <source>
        <dbReference type="Proteomes" id="UP001501371"/>
    </source>
</evidence>
<dbReference type="InterPro" id="IPR036396">
    <property type="entry name" value="Cyt_P450_sf"/>
</dbReference>
<proteinExistence type="inferred from homology"/>
<keyword evidence="4" id="KW-1185">Reference proteome</keyword>
<dbReference type="EMBL" id="BAAAKV010000041">
    <property type="protein sequence ID" value="GAA1182126.1"/>
    <property type="molecule type" value="Genomic_DNA"/>
</dbReference>
<organism evidence="3 4">
    <name type="scientific">Streptomyces hebeiensis</name>
    <dbReference type="NCBI Taxonomy" id="229486"/>
    <lineage>
        <taxon>Bacteria</taxon>
        <taxon>Bacillati</taxon>
        <taxon>Actinomycetota</taxon>
        <taxon>Actinomycetes</taxon>
        <taxon>Kitasatosporales</taxon>
        <taxon>Streptomycetaceae</taxon>
        <taxon>Streptomyces</taxon>
    </lineage>
</organism>
<dbReference type="InterPro" id="IPR002397">
    <property type="entry name" value="Cyt_P450_B"/>
</dbReference>
<feature type="region of interest" description="Disordered" evidence="2">
    <location>
        <begin position="1"/>
        <end position="77"/>
    </location>
</feature>
<dbReference type="PANTHER" id="PTHR46696">
    <property type="entry name" value="P450, PUTATIVE (EUROFUNG)-RELATED"/>
    <property type="match status" value="1"/>
</dbReference>
<name>A0ABN1UYM9_9ACTN</name>